<evidence type="ECO:0000313" key="1">
    <source>
        <dbReference type="EMBL" id="KAF9440227.1"/>
    </source>
</evidence>
<organism evidence="1 2">
    <name type="scientific">Macrolepiota fuliginosa MF-IS2</name>
    <dbReference type="NCBI Taxonomy" id="1400762"/>
    <lineage>
        <taxon>Eukaryota</taxon>
        <taxon>Fungi</taxon>
        <taxon>Dikarya</taxon>
        <taxon>Basidiomycota</taxon>
        <taxon>Agaricomycotina</taxon>
        <taxon>Agaricomycetes</taxon>
        <taxon>Agaricomycetidae</taxon>
        <taxon>Agaricales</taxon>
        <taxon>Agaricineae</taxon>
        <taxon>Agaricaceae</taxon>
        <taxon>Macrolepiota</taxon>
    </lineage>
</organism>
<proteinExistence type="predicted"/>
<name>A0A9P6BV35_9AGAR</name>
<sequence>MVLPTEIITASIEELESEFQQAHNVKFLDGSMEDHLMIYANGVQPLNAYDPAFVNAVWLDDTTNAPTFVSAVMYNTEHLPSYVMEEDSDDLYVLPPSAPLPKDHLLWPCLVDRPATPSACVQALIDHGCPIVLILYKLVEGLCLHHFTLQNPLSLGGIGGGTFSCTQYVKLHLCSVDSV</sequence>
<keyword evidence="2" id="KW-1185">Reference proteome</keyword>
<dbReference type="AlphaFoldDB" id="A0A9P6BV35"/>
<reference evidence="1" key="1">
    <citation type="submission" date="2020-11" db="EMBL/GenBank/DDBJ databases">
        <authorList>
            <consortium name="DOE Joint Genome Institute"/>
            <person name="Ahrendt S."/>
            <person name="Riley R."/>
            <person name="Andreopoulos W."/>
            <person name="Labutti K."/>
            <person name="Pangilinan J."/>
            <person name="Ruiz-Duenas F.J."/>
            <person name="Barrasa J.M."/>
            <person name="Sanchez-Garcia M."/>
            <person name="Camarero S."/>
            <person name="Miyauchi S."/>
            <person name="Serrano A."/>
            <person name="Linde D."/>
            <person name="Babiker R."/>
            <person name="Drula E."/>
            <person name="Ayuso-Fernandez I."/>
            <person name="Pacheco R."/>
            <person name="Padilla G."/>
            <person name="Ferreira P."/>
            <person name="Barriuso J."/>
            <person name="Kellner H."/>
            <person name="Castanera R."/>
            <person name="Alfaro M."/>
            <person name="Ramirez L."/>
            <person name="Pisabarro A.G."/>
            <person name="Kuo A."/>
            <person name="Tritt A."/>
            <person name="Lipzen A."/>
            <person name="He G."/>
            <person name="Yan M."/>
            <person name="Ng V."/>
            <person name="Cullen D."/>
            <person name="Martin F."/>
            <person name="Rosso M.-N."/>
            <person name="Henrissat B."/>
            <person name="Hibbett D."/>
            <person name="Martinez A.T."/>
            <person name="Grigoriev I.V."/>
        </authorList>
    </citation>
    <scope>NUCLEOTIDE SEQUENCE</scope>
    <source>
        <strain evidence="1">MF-IS2</strain>
    </source>
</reference>
<comment type="caution">
    <text evidence="1">The sequence shown here is derived from an EMBL/GenBank/DDBJ whole genome shotgun (WGS) entry which is preliminary data.</text>
</comment>
<dbReference type="Proteomes" id="UP000807342">
    <property type="component" value="Unassembled WGS sequence"/>
</dbReference>
<dbReference type="OrthoDB" id="2369050at2759"/>
<protein>
    <submittedName>
        <fullName evidence="1">Uncharacterized protein</fullName>
    </submittedName>
</protein>
<gene>
    <name evidence="1" type="ORF">P691DRAFT_768085</name>
</gene>
<dbReference type="EMBL" id="MU152728">
    <property type="protein sequence ID" value="KAF9440227.1"/>
    <property type="molecule type" value="Genomic_DNA"/>
</dbReference>
<evidence type="ECO:0000313" key="2">
    <source>
        <dbReference type="Proteomes" id="UP000807342"/>
    </source>
</evidence>
<accession>A0A9P6BV35</accession>